<dbReference type="Proteomes" id="UP000711736">
    <property type="component" value="Unassembled WGS sequence"/>
</dbReference>
<keyword evidence="2" id="KW-1185">Reference proteome</keyword>
<name>A0ABS5UTY8_9BIFI</name>
<sequence>MKVARSRGLTEETVSAIGKSALRSKLLGPTKWGDKLLNAGDKLLKSKKDAGGWLKLLQGSLKDGFEGSKHLMRSGKDLLHTLHQAGIKNVTANLARQGWQTLKTNLGDAGKAVHQSWKNGVKTVHDFASDWSSARKLAADTAQNYPHNTVMRDFWDGQFKKLDAWNKGSNWTISNTVMDVRNAYTDFRNIHDMKNTVQLGKHMEQWEHMTQWDHLGFWQRTGNYMNAGYDTLKVTKIVKPYVQPTDNGLTWKNDAKSYVKTLVPDPMKLWNYDTLVNAPGKLVKAVSD</sequence>
<dbReference type="EMBL" id="JAFEJU010000002">
    <property type="protein sequence ID" value="MBT1174513.1"/>
    <property type="molecule type" value="Genomic_DNA"/>
</dbReference>
<gene>
    <name evidence="1" type="ORF">JS530_03140</name>
</gene>
<organism evidence="1 2">
    <name type="scientific">Bifidobacterium colobi</name>
    <dbReference type="NCBI Taxonomy" id="2809026"/>
    <lineage>
        <taxon>Bacteria</taxon>
        <taxon>Bacillati</taxon>
        <taxon>Actinomycetota</taxon>
        <taxon>Actinomycetes</taxon>
        <taxon>Bifidobacteriales</taxon>
        <taxon>Bifidobacteriaceae</taxon>
        <taxon>Bifidobacterium</taxon>
    </lineage>
</organism>
<reference evidence="1 2" key="1">
    <citation type="journal article" date="2021" name="Environ. Microbiol.">
        <title>Genetic insights into the dark matter of the mammalian gut microbiota through targeted genome reconstruction.</title>
        <authorList>
            <person name="Lugli G.A."/>
            <person name="Alessandri G."/>
            <person name="Milani C."/>
            <person name="Viappiani A."/>
            <person name="Fontana F."/>
            <person name="Tarracchini C."/>
            <person name="Mancabelli L."/>
            <person name="Argentini C."/>
            <person name="Ruiz L."/>
            <person name="Margolles A."/>
            <person name="van Sinderen D."/>
            <person name="Turroni F."/>
            <person name="Ventura M."/>
        </authorList>
    </citation>
    <scope>NUCLEOTIDE SEQUENCE [LARGE SCALE GENOMIC DNA]</scope>
    <source>
        <strain evidence="1 2">LC6</strain>
    </source>
</reference>
<protein>
    <submittedName>
        <fullName evidence="1">Uncharacterized protein</fullName>
    </submittedName>
</protein>
<comment type="caution">
    <text evidence="1">The sequence shown here is derived from an EMBL/GenBank/DDBJ whole genome shotgun (WGS) entry which is preliminary data.</text>
</comment>
<evidence type="ECO:0000313" key="1">
    <source>
        <dbReference type="EMBL" id="MBT1174513.1"/>
    </source>
</evidence>
<proteinExistence type="predicted"/>
<evidence type="ECO:0000313" key="2">
    <source>
        <dbReference type="Proteomes" id="UP000711736"/>
    </source>
</evidence>
<accession>A0ABS5UTY8</accession>